<dbReference type="Proteomes" id="UP000250140">
    <property type="component" value="Unassembled WGS sequence"/>
</dbReference>
<feature type="region of interest" description="Disordered" evidence="7">
    <location>
        <begin position="346"/>
        <end position="380"/>
    </location>
</feature>
<evidence type="ECO:0000256" key="1">
    <source>
        <dbReference type="ARBA" id="ARBA00004173"/>
    </source>
</evidence>
<dbReference type="AlphaFoldDB" id="A0A8E2F280"/>
<evidence type="ECO:0000313" key="9">
    <source>
        <dbReference type="Proteomes" id="UP000250140"/>
    </source>
</evidence>
<keyword evidence="9" id="KW-1185">Reference proteome</keyword>
<dbReference type="PANTHER" id="PTHR36959">
    <property type="entry name" value="ALTERED INHERITANCE OF MITOCHONDRIA PROTEIN 24, MITOCHONDRIAL"/>
    <property type="match status" value="1"/>
</dbReference>
<dbReference type="EMBL" id="KV749635">
    <property type="protein sequence ID" value="OCL08578.1"/>
    <property type="molecule type" value="Genomic_DNA"/>
</dbReference>
<protein>
    <recommendedName>
        <fullName evidence="3 6">Altered inheritance of mitochondria protein 24, mitochondrial</fullName>
    </recommendedName>
</protein>
<keyword evidence="5 6" id="KW-0496">Mitochondrion</keyword>
<evidence type="ECO:0000313" key="8">
    <source>
        <dbReference type="EMBL" id="OCL08578.1"/>
    </source>
</evidence>
<dbReference type="GO" id="GO:0007007">
    <property type="term" value="P:inner mitochondrial membrane organization"/>
    <property type="evidence" value="ECO:0007669"/>
    <property type="project" value="TreeGrafter"/>
</dbReference>
<dbReference type="GO" id="GO:0005743">
    <property type="term" value="C:mitochondrial inner membrane"/>
    <property type="evidence" value="ECO:0007669"/>
    <property type="project" value="TreeGrafter"/>
</dbReference>
<accession>A0A8E2F280</accession>
<evidence type="ECO:0000256" key="6">
    <source>
        <dbReference type="RuleBase" id="RU363045"/>
    </source>
</evidence>
<gene>
    <name evidence="8" type="ORF">AOQ84DRAFT_406498</name>
</gene>
<dbReference type="InterPro" id="IPR016031">
    <property type="entry name" value="Trp_RNA-bd_attenuator-like_dom"/>
</dbReference>
<comment type="subcellular location">
    <subcellularLocation>
        <location evidence="1 6">Mitochondrion</location>
    </subcellularLocation>
</comment>
<evidence type="ECO:0000256" key="7">
    <source>
        <dbReference type="SAM" id="MobiDB-lite"/>
    </source>
</evidence>
<evidence type="ECO:0000256" key="3">
    <source>
        <dbReference type="ARBA" id="ARBA00013287"/>
    </source>
</evidence>
<proteinExistence type="inferred from homology"/>
<dbReference type="PANTHER" id="PTHR36959:SF2">
    <property type="entry name" value="ALTERED INHERITANCE OF MITOCHONDRIA PROTEIN 24, MITOCHONDRIAL"/>
    <property type="match status" value="1"/>
</dbReference>
<evidence type="ECO:0000256" key="4">
    <source>
        <dbReference type="ARBA" id="ARBA00022946"/>
    </source>
</evidence>
<dbReference type="OrthoDB" id="5295771at2759"/>
<evidence type="ECO:0000256" key="5">
    <source>
        <dbReference type="ARBA" id="ARBA00023128"/>
    </source>
</evidence>
<sequence length="380" mass="41544">MPTSAPLLLRCARSRLSVKRNHFLRPIGHRLIQISPAPSSSSPTFDHEVPNGSVTPANPAPDARFEVIGSPFSLLSVSLAASQNLYTRRGTLVGVSGKIENTVSTLSLLEPFRRAVLGIPFLYQRVSSTSPLTALISTKSLVSSFAVVHLDGREDWIIAQRQALMAWTGHGLSVRPKVNTKLSLAHWGNSHVTGRGLLALAGRGQIYQIKLKAGEAYVVHPSNVVAYLMTKNPPLPYRFKSTTLRLQIPSTSLGALIPNTKFFRVMTETGIWRASSRLGFRLRTWLRRSVWGDRLFLQFHGPSTILLQSRGSRISDILTTQDVNEIADSPPGVVQSALGIGNREETGHEVHAPVTTPGQSEPQVRYASVGQSGKVEIRDT</sequence>
<dbReference type="Gene3D" id="3.60.160.10">
    <property type="entry name" value="Mitochondrial biogenesis AIM24"/>
    <property type="match status" value="1"/>
</dbReference>
<name>A0A8E2F280_9PEZI</name>
<evidence type="ECO:0000256" key="2">
    <source>
        <dbReference type="ARBA" id="ARBA00009322"/>
    </source>
</evidence>
<dbReference type="InterPro" id="IPR002838">
    <property type="entry name" value="AIM24"/>
</dbReference>
<dbReference type="SUPFAM" id="SSF51219">
    <property type="entry name" value="TRAP-like"/>
    <property type="match status" value="1"/>
</dbReference>
<reference evidence="8 9" key="1">
    <citation type="journal article" date="2016" name="Nat. Commun.">
        <title>Ectomycorrhizal ecology is imprinted in the genome of the dominant symbiotic fungus Cenococcum geophilum.</title>
        <authorList>
            <consortium name="DOE Joint Genome Institute"/>
            <person name="Peter M."/>
            <person name="Kohler A."/>
            <person name="Ohm R.A."/>
            <person name="Kuo A."/>
            <person name="Krutzmann J."/>
            <person name="Morin E."/>
            <person name="Arend M."/>
            <person name="Barry K.W."/>
            <person name="Binder M."/>
            <person name="Choi C."/>
            <person name="Clum A."/>
            <person name="Copeland A."/>
            <person name="Grisel N."/>
            <person name="Haridas S."/>
            <person name="Kipfer T."/>
            <person name="LaButti K."/>
            <person name="Lindquist E."/>
            <person name="Lipzen A."/>
            <person name="Maire R."/>
            <person name="Meier B."/>
            <person name="Mihaltcheva S."/>
            <person name="Molinier V."/>
            <person name="Murat C."/>
            <person name="Poggeler S."/>
            <person name="Quandt C.A."/>
            <person name="Sperisen C."/>
            <person name="Tritt A."/>
            <person name="Tisserant E."/>
            <person name="Crous P.W."/>
            <person name="Henrissat B."/>
            <person name="Nehls U."/>
            <person name="Egli S."/>
            <person name="Spatafora J.W."/>
            <person name="Grigoriev I.V."/>
            <person name="Martin F.M."/>
        </authorList>
    </citation>
    <scope>NUCLEOTIDE SEQUENCE [LARGE SCALE GENOMIC DNA]</scope>
    <source>
        <strain evidence="8 9">CBS 207.34</strain>
    </source>
</reference>
<keyword evidence="4" id="KW-0809">Transit peptide</keyword>
<dbReference type="FunFam" id="3.60.160.10:FF:000001">
    <property type="entry name" value="Altered inheritance of mitochondria protein 24, mitochondrial"/>
    <property type="match status" value="1"/>
</dbReference>
<organism evidence="8 9">
    <name type="scientific">Glonium stellatum</name>
    <dbReference type="NCBI Taxonomy" id="574774"/>
    <lineage>
        <taxon>Eukaryota</taxon>
        <taxon>Fungi</taxon>
        <taxon>Dikarya</taxon>
        <taxon>Ascomycota</taxon>
        <taxon>Pezizomycotina</taxon>
        <taxon>Dothideomycetes</taxon>
        <taxon>Pleosporomycetidae</taxon>
        <taxon>Gloniales</taxon>
        <taxon>Gloniaceae</taxon>
        <taxon>Glonium</taxon>
    </lineage>
</organism>
<comment type="similarity">
    <text evidence="2 6">Belongs to the AIM24 family.</text>
</comment>
<dbReference type="InterPro" id="IPR036983">
    <property type="entry name" value="AIM24_sf"/>
</dbReference>
<dbReference type="Pfam" id="PF01987">
    <property type="entry name" value="AIM24"/>
    <property type="match status" value="1"/>
</dbReference>